<dbReference type="Pfam" id="PF00675">
    <property type="entry name" value="Peptidase_M16"/>
    <property type="match status" value="1"/>
</dbReference>
<dbReference type="GO" id="GO:0046872">
    <property type="term" value="F:metal ion binding"/>
    <property type="evidence" value="ECO:0007669"/>
    <property type="project" value="InterPro"/>
</dbReference>
<dbReference type="PANTHER" id="PTHR11851:SF49">
    <property type="entry name" value="MITOCHONDRIAL-PROCESSING PEPTIDASE SUBUNIT ALPHA"/>
    <property type="match status" value="1"/>
</dbReference>
<evidence type="ECO:0000259" key="4">
    <source>
        <dbReference type="Pfam" id="PF05193"/>
    </source>
</evidence>
<dbReference type="Gene3D" id="3.30.830.10">
    <property type="entry name" value="Metalloenzyme, LuxS/M16 peptidase-like"/>
    <property type="match status" value="2"/>
</dbReference>
<dbReference type="InterPro" id="IPR011249">
    <property type="entry name" value="Metalloenz_LuxS/M16"/>
</dbReference>
<accession>A0A1G2R0P5</accession>
<comment type="caution">
    <text evidence="5">The sequence shown here is derived from an EMBL/GenBank/DDBJ whole genome shotgun (WGS) entry which is preliminary data.</text>
</comment>
<protein>
    <recommendedName>
        <fullName evidence="7">Peptidase M16</fullName>
    </recommendedName>
</protein>
<comment type="similarity">
    <text evidence="1 2">Belongs to the peptidase M16 family.</text>
</comment>
<evidence type="ECO:0000313" key="6">
    <source>
        <dbReference type="Proteomes" id="UP000178065"/>
    </source>
</evidence>
<feature type="domain" description="Peptidase M16 C-terminal" evidence="4">
    <location>
        <begin position="167"/>
        <end position="340"/>
    </location>
</feature>
<dbReference type="InterPro" id="IPR007863">
    <property type="entry name" value="Peptidase_M16_C"/>
</dbReference>
<proteinExistence type="inferred from homology"/>
<dbReference type="Pfam" id="PF05193">
    <property type="entry name" value="Peptidase_M16_C"/>
    <property type="match status" value="1"/>
</dbReference>
<organism evidence="5 6">
    <name type="scientific">Candidatus Wildermuthbacteria bacterium RIFCSPHIGHO2_01_FULL_49_22b</name>
    <dbReference type="NCBI Taxonomy" id="1802448"/>
    <lineage>
        <taxon>Bacteria</taxon>
        <taxon>Candidatus Wildermuthiibacteriota</taxon>
    </lineage>
</organism>
<evidence type="ECO:0000256" key="1">
    <source>
        <dbReference type="ARBA" id="ARBA00007261"/>
    </source>
</evidence>
<dbReference type="AlphaFoldDB" id="A0A1G2R0P5"/>
<evidence type="ECO:0008006" key="7">
    <source>
        <dbReference type="Google" id="ProtNLM"/>
    </source>
</evidence>
<evidence type="ECO:0000256" key="2">
    <source>
        <dbReference type="RuleBase" id="RU004447"/>
    </source>
</evidence>
<dbReference type="InterPro" id="IPR011765">
    <property type="entry name" value="Pept_M16_N"/>
</dbReference>
<dbReference type="PANTHER" id="PTHR11851">
    <property type="entry name" value="METALLOPROTEASE"/>
    <property type="match status" value="1"/>
</dbReference>
<dbReference type="InterPro" id="IPR050361">
    <property type="entry name" value="MPP/UQCRC_Complex"/>
</dbReference>
<dbReference type="EMBL" id="MHTT01000012">
    <property type="protein sequence ID" value="OHA65661.1"/>
    <property type="molecule type" value="Genomic_DNA"/>
</dbReference>
<dbReference type="GO" id="GO:0004222">
    <property type="term" value="F:metalloendopeptidase activity"/>
    <property type="evidence" value="ECO:0007669"/>
    <property type="project" value="InterPro"/>
</dbReference>
<name>A0A1G2R0P5_9BACT</name>
<sequence>MPKTTKLRSGLRVLTIPQKSTRTVTVLVLVGTGSKYEEKRVNGISHFLEHMFFKGTKKRPAPLEIAGPIENVGGVFNAFTTQDLTGYFIKVDAFHLNLALDMVADIFLNSLLPAREIAKEKRVVTEEINMRKDAPAIRVRDLWEQFLYGDQPAGWDVAGTKETVSGLSRSDLISYVKSQYVAANTLVCVAGNMQERSTVKNVKKLFFAVSPKDFRQKVPVREFQRSPEVFLETRATDQTHIAFGVRGYNLFHKDRFAQDVLATILGGGMSSRLFTHVREKLGLAYYISSTSESNPDTGFLATFAGVKNENAEKAVRVILAEYRKLKNRKVPPGELRNAKDRIKGSTALSLESSDAKAEFYATQEILENRFFTPEQLYDKIEAVKVSDVQRAAQDIFQQKNLNLVVLGPAKDKDRFLKLLS</sequence>
<dbReference type="STRING" id="1802448.A2672_02310"/>
<dbReference type="SUPFAM" id="SSF63411">
    <property type="entry name" value="LuxS/MPP-like metallohydrolase"/>
    <property type="match status" value="2"/>
</dbReference>
<evidence type="ECO:0000313" key="5">
    <source>
        <dbReference type="EMBL" id="OHA65661.1"/>
    </source>
</evidence>
<dbReference type="GO" id="GO:0006508">
    <property type="term" value="P:proteolysis"/>
    <property type="evidence" value="ECO:0007669"/>
    <property type="project" value="InterPro"/>
</dbReference>
<dbReference type="InterPro" id="IPR001431">
    <property type="entry name" value="Pept_M16_Zn_BS"/>
</dbReference>
<dbReference type="PROSITE" id="PS00143">
    <property type="entry name" value="INSULINASE"/>
    <property type="match status" value="1"/>
</dbReference>
<evidence type="ECO:0000259" key="3">
    <source>
        <dbReference type="Pfam" id="PF00675"/>
    </source>
</evidence>
<feature type="domain" description="Peptidase M16 N-terminal" evidence="3">
    <location>
        <begin position="12"/>
        <end position="159"/>
    </location>
</feature>
<gene>
    <name evidence="5" type="ORF">A2672_02310</name>
</gene>
<dbReference type="Proteomes" id="UP000178065">
    <property type="component" value="Unassembled WGS sequence"/>
</dbReference>
<reference evidence="5 6" key="1">
    <citation type="journal article" date="2016" name="Nat. Commun.">
        <title>Thousands of microbial genomes shed light on interconnected biogeochemical processes in an aquifer system.</title>
        <authorList>
            <person name="Anantharaman K."/>
            <person name="Brown C.T."/>
            <person name="Hug L.A."/>
            <person name="Sharon I."/>
            <person name="Castelle C.J."/>
            <person name="Probst A.J."/>
            <person name="Thomas B.C."/>
            <person name="Singh A."/>
            <person name="Wilkins M.J."/>
            <person name="Karaoz U."/>
            <person name="Brodie E.L."/>
            <person name="Williams K.H."/>
            <person name="Hubbard S.S."/>
            <person name="Banfield J.F."/>
        </authorList>
    </citation>
    <scope>NUCLEOTIDE SEQUENCE [LARGE SCALE GENOMIC DNA]</scope>
</reference>